<dbReference type="InterPro" id="IPR008422">
    <property type="entry name" value="KN_HD"/>
</dbReference>
<keyword evidence="7" id="KW-1185">Reference proteome</keyword>
<dbReference type="GO" id="GO:0005634">
    <property type="term" value="C:nucleus"/>
    <property type="evidence" value="ECO:0007669"/>
    <property type="project" value="UniProtKB-SubCell"/>
</dbReference>
<comment type="caution">
    <text evidence="6">The sequence shown here is derived from an EMBL/GenBank/DDBJ whole genome shotgun (WGS) entry which is preliminary data.</text>
</comment>
<evidence type="ECO:0000256" key="3">
    <source>
        <dbReference type="ARBA" id="ARBA00023242"/>
    </source>
</evidence>
<dbReference type="AlphaFoldDB" id="A0AAD5UMR3"/>
<keyword evidence="1 4" id="KW-0238">DNA-binding</keyword>
<dbReference type="InterPro" id="IPR050224">
    <property type="entry name" value="TALE_homeobox"/>
</dbReference>
<dbReference type="Gene3D" id="1.10.10.60">
    <property type="entry name" value="Homeodomain-like"/>
    <property type="match status" value="1"/>
</dbReference>
<dbReference type="CDD" id="cd00086">
    <property type="entry name" value="homeodomain"/>
    <property type="match status" value="1"/>
</dbReference>
<protein>
    <recommendedName>
        <fullName evidence="5">Homeobox domain-containing protein</fullName>
    </recommendedName>
</protein>
<keyword evidence="2 4" id="KW-0371">Homeobox</keyword>
<evidence type="ECO:0000256" key="2">
    <source>
        <dbReference type="ARBA" id="ARBA00023155"/>
    </source>
</evidence>
<accession>A0AAD5UMR3</accession>
<dbReference type="PANTHER" id="PTHR11850">
    <property type="entry name" value="HOMEOBOX PROTEIN TRANSCRIPTION FACTORS"/>
    <property type="match status" value="1"/>
</dbReference>
<dbReference type="EMBL" id="JADGKB010000002">
    <property type="protein sequence ID" value="KAJ3262321.1"/>
    <property type="molecule type" value="Genomic_DNA"/>
</dbReference>
<keyword evidence="3 4" id="KW-0539">Nucleus</keyword>
<name>A0AAD5UMR3_9FUNG</name>
<dbReference type="InterPro" id="IPR009057">
    <property type="entry name" value="Homeodomain-like_sf"/>
</dbReference>
<evidence type="ECO:0000256" key="4">
    <source>
        <dbReference type="PROSITE-ProRule" id="PRU00108"/>
    </source>
</evidence>
<evidence type="ECO:0000313" key="7">
    <source>
        <dbReference type="Proteomes" id="UP001210925"/>
    </source>
</evidence>
<sequence length="231" mass="26760">MNNRQLEFYKSLIALRNDLKTASMQELHATLSLLQEFYCEFVSSGAKYTTVEYTNALIVITIDQITRLVATKIDSVSLTNKYCEISDMSFSKWKEDLSNTNIQLIGPSNNSEEPLELESQSILDSSGILVLENIEDLFPTALQSSYLVDSVVNPPIFKTKKKQRFLKKPSKFKSRVNFSDQVLDYLYDWINENTAYPNKREKEELAKTCGMTFTQVNNWFINTRRRKMKLE</sequence>
<dbReference type="PROSITE" id="PS50071">
    <property type="entry name" value="HOMEOBOX_2"/>
    <property type="match status" value="1"/>
</dbReference>
<proteinExistence type="predicted"/>
<dbReference type="GO" id="GO:0006355">
    <property type="term" value="P:regulation of DNA-templated transcription"/>
    <property type="evidence" value="ECO:0007669"/>
    <property type="project" value="InterPro"/>
</dbReference>
<evidence type="ECO:0000313" key="6">
    <source>
        <dbReference type="EMBL" id="KAJ3262321.1"/>
    </source>
</evidence>
<comment type="subcellular location">
    <subcellularLocation>
        <location evidence="4">Nucleus</location>
    </subcellularLocation>
</comment>
<evidence type="ECO:0000256" key="1">
    <source>
        <dbReference type="ARBA" id="ARBA00023125"/>
    </source>
</evidence>
<dbReference type="Pfam" id="PF05920">
    <property type="entry name" value="Homeobox_KN"/>
    <property type="match status" value="1"/>
</dbReference>
<feature type="domain" description="Homeobox" evidence="5">
    <location>
        <begin position="169"/>
        <end position="230"/>
    </location>
</feature>
<gene>
    <name evidence="6" type="ORF">HK103_002735</name>
</gene>
<dbReference type="InterPro" id="IPR001356">
    <property type="entry name" value="HD"/>
</dbReference>
<organism evidence="6 7">
    <name type="scientific">Boothiomyces macroporosus</name>
    <dbReference type="NCBI Taxonomy" id="261099"/>
    <lineage>
        <taxon>Eukaryota</taxon>
        <taxon>Fungi</taxon>
        <taxon>Fungi incertae sedis</taxon>
        <taxon>Chytridiomycota</taxon>
        <taxon>Chytridiomycota incertae sedis</taxon>
        <taxon>Chytridiomycetes</taxon>
        <taxon>Rhizophydiales</taxon>
        <taxon>Terramycetaceae</taxon>
        <taxon>Boothiomyces</taxon>
    </lineage>
</organism>
<evidence type="ECO:0000259" key="5">
    <source>
        <dbReference type="PROSITE" id="PS50071"/>
    </source>
</evidence>
<dbReference type="SMART" id="SM00389">
    <property type="entry name" value="HOX"/>
    <property type="match status" value="1"/>
</dbReference>
<feature type="DNA-binding region" description="Homeobox" evidence="4">
    <location>
        <begin position="171"/>
        <end position="231"/>
    </location>
</feature>
<reference evidence="6" key="1">
    <citation type="submission" date="2020-05" db="EMBL/GenBank/DDBJ databases">
        <title>Phylogenomic resolution of chytrid fungi.</title>
        <authorList>
            <person name="Stajich J.E."/>
            <person name="Amses K."/>
            <person name="Simmons R."/>
            <person name="Seto K."/>
            <person name="Myers J."/>
            <person name="Bonds A."/>
            <person name="Quandt C.A."/>
            <person name="Barry K."/>
            <person name="Liu P."/>
            <person name="Grigoriev I."/>
            <person name="Longcore J.E."/>
            <person name="James T.Y."/>
        </authorList>
    </citation>
    <scope>NUCLEOTIDE SEQUENCE</scope>
    <source>
        <strain evidence="6">PLAUS21</strain>
    </source>
</reference>
<dbReference type="GO" id="GO:0003677">
    <property type="term" value="F:DNA binding"/>
    <property type="evidence" value="ECO:0007669"/>
    <property type="project" value="UniProtKB-UniRule"/>
</dbReference>
<dbReference type="Proteomes" id="UP001210925">
    <property type="component" value="Unassembled WGS sequence"/>
</dbReference>
<dbReference type="SUPFAM" id="SSF46689">
    <property type="entry name" value="Homeodomain-like"/>
    <property type="match status" value="1"/>
</dbReference>